<dbReference type="AlphaFoldDB" id="A0AAV8ACY4"/>
<feature type="domain" description="Rho-GAP" evidence="2">
    <location>
        <begin position="50"/>
        <end position="225"/>
    </location>
</feature>
<keyword evidence="1" id="KW-0343">GTPase activation</keyword>
<evidence type="ECO:0000313" key="4">
    <source>
        <dbReference type="Proteomes" id="UP001146793"/>
    </source>
</evidence>
<dbReference type="EMBL" id="JANTQA010000008">
    <property type="protein sequence ID" value="KAJ3451459.1"/>
    <property type="molecule type" value="Genomic_DNA"/>
</dbReference>
<dbReference type="PANTHER" id="PTHR23176">
    <property type="entry name" value="RHO/RAC/CDC GTPASE-ACTIVATING PROTEIN"/>
    <property type="match status" value="1"/>
</dbReference>
<reference evidence="3" key="1">
    <citation type="submission" date="2022-08" db="EMBL/GenBank/DDBJ databases">
        <title>Novel sulphate-reducing endosymbionts in the free-living metamonad Anaeramoeba.</title>
        <authorList>
            <person name="Jerlstrom-Hultqvist J."/>
            <person name="Cepicka I."/>
            <person name="Gallot-Lavallee L."/>
            <person name="Salas-Leiva D."/>
            <person name="Curtis B.A."/>
            <person name="Zahonova K."/>
            <person name="Pipaliya S."/>
            <person name="Dacks J."/>
            <person name="Roger A.J."/>
        </authorList>
    </citation>
    <scope>NUCLEOTIDE SEQUENCE</scope>
    <source>
        <strain evidence="3">Busselton2</strain>
    </source>
</reference>
<dbReference type="GO" id="GO:0005096">
    <property type="term" value="F:GTPase activator activity"/>
    <property type="evidence" value="ECO:0007669"/>
    <property type="project" value="UniProtKB-KW"/>
</dbReference>
<dbReference type="InterPro" id="IPR000198">
    <property type="entry name" value="RhoGAP_dom"/>
</dbReference>
<evidence type="ECO:0000256" key="1">
    <source>
        <dbReference type="ARBA" id="ARBA00022468"/>
    </source>
</evidence>
<dbReference type="SUPFAM" id="SSF48350">
    <property type="entry name" value="GTPase activation domain, GAP"/>
    <property type="match status" value="1"/>
</dbReference>
<organism evidence="3 4">
    <name type="scientific">Anaeramoeba flamelloides</name>
    <dbReference type="NCBI Taxonomy" id="1746091"/>
    <lineage>
        <taxon>Eukaryota</taxon>
        <taxon>Metamonada</taxon>
        <taxon>Anaeramoebidae</taxon>
        <taxon>Anaeramoeba</taxon>
    </lineage>
</organism>
<dbReference type="GO" id="GO:0005737">
    <property type="term" value="C:cytoplasm"/>
    <property type="evidence" value="ECO:0007669"/>
    <property type="project" value="TreeGrafter"/>
</dbReference>
<proteinExistence type="predicted"/>
<dbReference type="InterPro" id="IPR008936">
    <property type="entry name" value="Rho_GTPase_activation_prot"/>
</dbReference>
<name>A0AAV8ACY4_9EUKA</name>
<gene>
    <name evidence="3" type="ORF">M0812_03206</name>
</gene>
<dbReference type="Gene3D" id="1.10.555.10">
    <property type="entry name" value="Rho GTPase activation protein"/>
    <property type="match status" value="1"/>
</dbReference>
<sequence length="597" mass="71434">MKRAEQKMHCRTVPEFKPFVDKTKTIQHNQKKSSKSTEQLYVQQAGVFGIELSQLIKKGETKGKIPKFIHQLFTSFLEKHVKSPGVFRKSSNRKELNEIKTKINITQDFDISEVTDPYLHADLIKHFFQSLPSPLLRTDIIPQWKQADDLYDIVFLVHQLPKENYYLLKELICFLKIVSCYHQNLMDATNLHNVFFPSIFGSSFSEEFRIPKLVQFFINNYDAIFLQSTTNLNKYLLCKGKIREIFVKTFSQPLSNLFNIKQQFKINLESTKPEQKLNIQSASNRIRFLSILFAFFDIKHEKLLRLRKRVITHLLANDLEFETFTFNEYVIIYRIIIVEIQYQNYIRTKGKKKDLFENGKNNNEKLRLQIFQKEHVHGLLKLHPSYQQEIQQQSIKEEKKKLLNKKLKIKNNNGYNNDENNVKMIQKILFQVQKYLKLKTLLLPISFSQIDFSMGIQIYIQQYLQLFKKLRITQQRNLTFEKMNLYELFYERNLLKTQLIILKNETKKINTDRQQSFLFNNQIKPIKKILIQINNLILIRRNEILIKKPNQSEIINLLSHLLDNDHYFMNFPFRIHKNILLKKYLKFVEKLFLKPIH</sequence>
<dbReference type="CDD" id="cd00159">
    <property type="entry name" value="RhoGAP"/>
    <property type="match status" value="1"/>
</dbReference>
<dbReference type="SMART" id="SM00324">
    <property type="entry name" value="RhoGAP"/>
    <property type="match status" value="1"/>
</dbReference>
<dbReference type="Proteomes" id="UP001146793">
    <property type="component" value="Unassembled WGS sequence"/>
</dbReference>
<evidence type="ECO:0000259" key="2">
    <source>
        <dbReference type="PROSITE" id="PS50238"/>
    </source>
</evidence>
<dbReference type="InterPro" id="IPR050729">
    <property type="entry name" value="Rho-GAP"/>
</dbReference>
<dbReference type="PANTHER" id="PTHR23176:SF129">
    <property type="entry name" value="RHO GTPASE ACTIVATING PROTEIN AT 16F, ISOFORM E-RELATED"/>
    <property type="match status" value="1"/>
</dbReference>
<evidence type="ECO:0000313" key="3">
    <source>
        <dbReference type="EMBL" id="KAJ3451459.1"/>
    </source>
</evidence>
<protein>
    <submittedName>
        <fullName evidence="3">Rho gtpase-activating protein 68f</fullName>
    </submittedName>
</protein>
<dbReference type="Pfam" id="PF00620">
    <property type="entry name" value="RhoGAP"/>
    <property type="match status" value="1"/>
</dbReference>
<accession>A0AAV8ACY4</accession>
<comment type="caution">
    <text evidence="3">The sequence shown here is derived from an EMBL/GenBank/DDBJ whole genome shotgun (WGS) entry which is preliminary data.</text>
</comment>
<dbReference type="GO" id="GO:0007165">
    <property type="term" value="P:signal transduction"/>
    <property type="evidence" value="ECO:0007669"/>
    <property type="project" value="InterPro"/>
</dbReference>
<dbReference type="PROSITE" id="PS50238">
    <property type="entry name" value="RHOGAP"/>
    <property type="match status" value="1"/>
</dbReference>